<dbReference type="WBParaSite" id="TCNE_0001921401-mRNA-1">
    <property type="protein sequence ID" value="TCNE_0001921401-mRNA-1"/>
    <property type="gene ID" value="TCNE_0001921401"/>
</dbReference>
<proteinExistence type="predicted"/>
<organism evidence="2 3">
    <name type="scientific">Toxocara canis</name>
    <name type="common">Canine roundworm</name>
    <dbReference type="NCBI Taxonomy" id="6265"/>
    <lineage>
        <taxon>Eukaryota</taxon>
        <taxon>Metazoa</taxon>
        <taxon>Ecdysozoa</taxon>
        <taxon>Nematoda</taxon>
        <taxon>Chromadorea</taxon>
        <taxon>Rhabditida</taxon>
        <taxon>Spirurina</taxon>
        <taxon>Ascaridomorpha</taxon>
        <taxon>Ascaridoidea</taxon>
        <taxon>Toxocaridae</taxon>
        <taxon>Toxocara</taxon>
    </lineage>
</organism>
<dbReference type="AlphaFoldDB" id="A0A183VEP0"/>
<protein>
    <submittedName>
        <fullName evidence="3">Conserved plasma membrane protein</fullName>
    </submittedName>
</protein>
<keyword evidence="1" id="KW-0812">Transmembrane</keyword>
<evidence type="ECO:0000256" key="1">
    <source>
        <dbReference type="SAM" id="Phobius"/>
    </source>
</evidence>
<sequence>LSMVKGKLPDGEMAMEAISGQHPQCGAYDELLKCSATPTCMYISTFEKLAVNPGDADIYDSIMASYHMACTNSEAALVAKCANANKNNQAITACFDGVTQFMPCRYTLSVQQCSKSPVEQACGKTAFHSMCQEQAYGLKIGQLIDSACYGEIMTFCSARESTNASIRAKLNITLFVALLSAMVFVWKAYLE</sequence>
<keyword evidence="2" id="KW-1185">Reference proteome</keyword>
<keyword evidence="1" id="KW-1133">Transmembrane helix</keyword>
<dbReference type="Proteomes" id="UP000050794">
    <property type="component" value="Unassembled WGS sequence"/>
</dbReference>
<name>A0A183VEP0_TOXCA</name>
<accession>A0A183VEP0</accession>
<reference evidence="3" key="1">
    <citation type="submission" date="2016-06" db="UniProtKB">
        <authorList>
            <consortium name="WormBaseParasite"/>
        </authorList>
    </citation>
    <scope>IDENTIFICATION</scope>
</reference>
<evidence type="ECO:0000313" key="3">
    <source>
        <dbReference type="WBParaSite" id="TCNE_0001921401-mRNA-1"/>
    </source>
</evidence>
<feature type="transmembrane region" description="Helical" evidence="1">
    <location>
        <begin position="170"/>
        <end position="189"/>
    </location>
</feature>
<keyword evidence="1" id="KW-0472">Membrane</keyword>
<evidence type="ECO:0000313" key="2">
    <source>
        <dbReference type="Proteomes" id="UP000050794"/>
    </source>
</evidence>